<keyword evidence="6" id="KW-1185">Reference proteome</keyword>
<dbReference type="Gene3D" id="1.10.555.10">
    <property type="entry name" value="Rho GTPase activation protein"/>
    <property type="match status" value="1"/>
</dbReference>
<feature type="region of interest" description="Disordered" evidence="3">
    <location>
        <begin position="1"/>
        <end position="122"/>
    </location>
</feature>
<feature type="compositionally biased region" description="Polar residues" evidence="3">
    <location>
        <begin position="199"/>
        <end position="225"/>
    </location>
</feature>
<feature type="compositionally biased region" description="Polar residues" evidence="3">
    <location>
        <begin position="751"/>
        <end position="764"/>
    </location>
</feature>
<dbReference type="GO" id="GO:0007165">
    <property type="term" value="P:signal transduction"/>
    <property type="evidence" value="ECO:0007669"/>
    <property type="project" value="InterPro"/>
</dbReference>
<feature type="compositionally biased region" description="Low complexity" evidence="3">
    <location>
        <begin position="318"/>
        <end position="346"/>
    </location>
</feature>
<feature type="compositionally biased region" description="Basic residues" evidence="3">
    <location>
        <begin position="9"/>
        <end position="24"/>
    </location>
</feature>
<evidence type="ECO:0000256" key="2">
    <source>
        <dbReference type="SAM" id="Coils"/>
    </source>
</evidence>
<dbReference type="InterPro" id="IPR050729">
    <property type="entry name" value="Rho-GAP"/>
</dbReference>
<dbReference type="AlphaFoldDB" id="A0A642V5E4"/>
<protein>
    <recommendedName>
        <fullName evidence="4">Rho-GAP domain-containing protein</fullName>
    </recommendedName>
</protein>
<feature type="compositionally biased region" description="Basic residues" evidence="3">
    <location>
        <begin position="709"/>
        <end position="721"/>
    </location>
</feature>
<feature type="compositionally biased region" description="Polar residues" evidence="3">
    <location>
        <begin position="819"/>
        <end position="830"/>
    </location>
</feature>
<dbReference type="PROSITE" id="PS50238">
    <property type="entry name" value="RHOGAP"/>
    <property type="match status" value="1"/>
</dbReference>
<dbReference type="PANTHER" id="PTHR23176:SF128">
    <property type="entry name" value="RHO GTPASE-ACTIVATING PROTEIN RGD1"/>
    <property type="match status" value="1"/>
</dbReference>
<evidence type="ECO:0000256" key="1">
    <source>
        <dbReference type="ARBA" id="ARBA00022468"/>
    </source>
</evidence>
<feature type="region of interest" description="Disordered" evidence="3">
    <location>
        <begin position="183"/>
        <end position="483"/>
    </location>
</feature>
<dbReference type="InterPro" id="IPR000198">
    <property type="entry name" value="RhoGAP_dom"/>
</dbReference>
<feature type="compositionally biased region" description="Polar residues" evidence="3">
    <location>
        <begin position="462"/>
        <end position="475"/>
    </location>
</feature>
<feature type="compositionally biased region" description="Polar residues" evidence="3">
    <location>
        <begin position="413"/>
        <end position="437"/>
    </location>
</feature>
<feature type="compositionally biased region" description="Polar residues" evidence="3">
    <location>
        <begin position="644"/>
        <end position="689"/>
    </location>
</feature>
<organism evidence="5 6">
    <name type="scientific">Trichomonascus ciferrii</name>
    <dbReference type="NCBI Taxonomy" id="44093"/>
    <lineage>
        <taxon>Eukaryota</taxon>
        <taxon>Fungi</taxon>
        <taxon>Dikarya</taxon>
        <taxon>Ascomycota</taxon>
        <taxon>Saccharomycotina</taxon>
        <taxon>Dipodascomycetes</taxon>
        <taxon>Dipodascales</taxon>
        <taxon>Trichomonascaceae</taxon>
        <taxon>Trichomonascus</taxon>
        <taxon>Trichomonascus ciferrii complex</taxon>
    </lineage>
</organism>
<dbReference type="GO" id="GO:0005096">
    <property type="term" value="F:GTPase activator activity"/>
    <property type="evidence" value="ECO:0007669"/>
    <property type="project" value="UniProtKB-KW"/>
</dbReference>
<dbReference type="CDD" id="cd00159">
    <property type="entry name" value="RhoGAP"/>
    <property type="match status" value="1"/>
</dbReference>
<evidence type="ECO:0000259" key="4">
    <source>
        <dbReference type="PROSITE" id="PS50238"/>
    </source>
</evidence>
<feature type="coiled-coil region" evidence="2">
    <location>
        <begin position="488"/>
        <end position="621"/>
    </location>
</feature>
<evidence type="ECO:0000313" key="6">
    <source>
        <dbReference type="Proteomes" id="UP000761534"/>
    </source>
</evidence>
<proteinExistence type="predicted"/>
<feature type="compositionally biased region" description="Low complexity" evidence="3">
    <location>
        <begin position="778"/>
        <end position="795"/>
    </location>
</feature>
<keyword evidence="1" id="KW-0343">GTPase activation</keyword>
<feature type="compositionally biased region" description="Polar residues" evidence="3">
    <location>
        <begin position="34"/>
        <end position="49"/>
    </location>
</feature>
<accession>A0A642V5E4</accession>
<sequence length="1026" mass="112165">MSCHEALLARKKRSRASKQHHQQQHKLSSSSRHNNIPISNSSTSLSNGGRSHDYGSPGSDSSKRSFTTNYRMSAIKDKSLPSIPNEAPLQIPDEPPAHNPRRSGIHIPDEKHFSFSSTPSVNSLQFENQTSASTITQNDPNNRLGEFLPIQLDAETRSNTASMSEEDDASSIIIKLDSSSSLSLNSDKQHQHQKKDHSALSSSLNVDTDSLHTAKSSASSESGQLQPALEISDEIPYKNGRRSPSPAPHPDSLPPRPPRPTSSSAVDQLEKTQSDPNDLDALIPERSDLRNTSTTPVIRPSTPIKKKGSTDLKRSPRSPSLKSARSIRSSKSSSSPSGSPTTSSAPADQGKSLTSPMISLPKFQPSPGNTLSEDLTPFLMSQNDDSMENIYINTSTPPRSPRANGTRRPTPGTAPSSASKTLSPNSAVGSSTQQHNPPKSPRETLAAAAASIDRLDAGLSGVLTTTTGEQGQQPKVATAGDSEPVITSKTLTKELVDSKKKIVELERLLSKRGNDDASPQSHVESLKKELKEKRMTIAGLEAEGLVAKEELKVLNEAKENKFTNVEEMMSEFEKKVADLKEKFTKEITELVNERNDLKEKLDELEKARSKAAEESTLLNIKNTQLVDMNNELTKQMIEKFGNQQDAKLPNSGSLTNLESHTPQSAGSSSMLNTSSQPSSNHVSTPSQGGTEEPMVTILDKPQVVDTRKDRQHARRFWKRPGHAVAKGLNKVFENNNNSNANTPNLPPSNSYSSVTDLTQSSGSTDNGGLGITFPNKDNTNSTNTNGTNNSNNNNNKPARNGWFNKTSSTEHSNSSNGSLTTHNNEPNPESTLMGVPIDKRISLEGTKVPTIVTKCIEEVEKRGLEFEGIYRKSGGKSQITSIEEVFEKCQETKYEEVLAGDICGVTSVVKQYLRYLPIPLITYDIYEDFIHVCDGKDTTAHIAQMRTVITKLPPAYRDCLETITRHLAKVTEYSDKNRMTSKNLSVVFAPTLARHQTGEREIMDMQARNDSTQLLIDNYDAIFNGF</sequence>
<feature type="region of interest" description="Disordered" evidence="3">
    <location>
        <begin position="644"/>
        <end position="833"/>
    </location>
</feature>
<dbReference type="SUPFAM" id="SSF48350">
    <property type="entry name" value="GTPase activation domain, GAP"/>
    <property type="match status" value="1"/>
</dbReference>
<name>A0A642V5E4_9ASCO</name>
<feature type="compositionally biased region" description="Pro residues" evidence="3">
    <location>
        <begin position="245"/>
        <end position="260"/>
    </location>
</feature>
<dbReference type="EMBL" id="SWFS01000245">
    <property type="protein sequence ID" value="KAA8912941.1"/>
    <property type="molecule type" value="Genomic_DNA"/>
</dbReference>
<feature type="compositionally biased region" description="Low complexity" evidence="3">
    <location>
        <begin position="734"/>
        <end position="750"/>
    </location>
</feature>
<feature type="compositionally biased region" description="Polar residues" evidence="3">
    <location>
        <begin position="58"/>
        <end position="71"/>
    </location>
</feature>
<reference evidence="5" key="1">
    <citation type="journal article" date="2019" name="G3 (Bethesda)">
        <title>Genome Assemblies of Two Rare Opportunistic Yeast Pathogens: Diutina rugosa (syn. Candida rugosa) and Trichomonascus ciferrii (syn. Candida ciferrii).</title>
        <authorList>
            <person name="Mixao V."/>
            <person name="Saus E."/>
            <person name="Hansen A.P."/>
            <person name="Lass-Florl C."/>
            <person name="Gabaldon T."/>
        </authorList>
    </citation>
    <scope>NUCLEOTIDE SEQUENCE</scope>
    <source>
        <strain evidence="5">CBS 4856</strain>
    </source>
</reference>
<evidence type="ECO:0000256" key="3">
    <source>
        <dbReference type="SAM" id="MobiDB-lite"/>
    </source>
</evidence>
<dbReference type="SMART" id="SM00324">
    <property type="entry name" value="RhoGAP"/>
    <property type="match status" value="1"/>
</dbReference>
<dbReference type="GO" id="GO:0005938">
    <property type="term" value="C:cell cortex"/>
    <property type="evidence" value="ECO:0007669"/>
    <property type="project" value="UniProtKB-ARBA"/>
</dbReference>
<feature type="compositionally biased region" description="Polar residues" evidence="3">
    <location>
        <begin position="366"/>
        <end position="384"/>
    </location>
</feature>
<feature type="compositionally biased region" description="Low complexity" evidence="3">
    <location>
        <begin position="806"/>
        <end position="818"/>
    </location>
</feature>
<keyword evidence="2" id="KW-0175">Coiled coil</keyword>
<dbReference type="PANTHER" id="PTHR23176">
    <property type="entry name" value="RHO/RAC/CDC GTPASE-ACTIVATING PROTEIN"/>
    <property type="match status" value="1"/>
</dbReference>
<dbReference type="Pfam" id="PF00620">
    <property type="entry name" value="RhoGAP"/>
    <property type="match status" value="1"/>
</dbReference>
<dbReference type="GO" id="GO:0005933">
    <property type="term" value="C:cellular bud"/>
    <property type="evidence" value="ECO:0007669"/>
    <property type="project" value="UniProtKB-ARBA"/>
</dbReference>
<dbReference type="VEuPathDB" id="FungiDB:TRICI_003323"/>
<gene>
    <name evidence="5" type="ORF">TRICI_003323</name>
</gene>
<dbReference type="OrthoDB" id="19923at2759"/>
<comment type="caution">
    <text evidence="5">The sequence shown here is derived from an EMBL/GenBank/DDBJ whole genome shotgun (WGS) entry which is preliminary data.</text>
</comment>
<feature type="domain" description="Rho-GAP" evidence="4">
    <location>
        <begin position="835"/>
        <end position="1023"/>
    </location>
</feature>
<dbReference type="Proteomes" id="UP000761534">
    <property type="component" value="Unassembled WGS sequence"/>
</dbReference>
<dbReference type="InterPro" id="IPR008936">
    <property type="entry name" value="Rho_GTPase_activation_prot"/>
</dbReference>
<evidence type="ECO:0000313" key="5">
    <source>
        <dbReference type="EMBL" id="KAA8912941.1"/>
    </source>
</evidence>